<dbReference type="AlphaFoldDB" id="A0A1I5E6I6"/>
<dbReference type="RefSeq" id="WP_093349810.1">
    <property type="nucleotide sequence ID" value="NZ_FOUY01000029.1"/>
</dbReference>
<name>A0A1I5E6I6_PSUAM</name>
<evidence type="ECO:0000313" key="2">
    <source>
        <dbReference type="EMBL" id="SFO07135.1"/>
    </source>
</evidence>
<gene>
    <name evidence="2" type="ORF">SAMN05216207_102951</name>
</gene>
<evidence type="ECO:0000313" key="3">
    <source>
        <dbReference type="Proteomes" id="UP000199614"/>
    </source>
</evidence>
<keyword evidence="3" id="KW-1185">Reference proteome</keyword>
<dbReference type="EMBL" id="FOUY01000029">
    <property type="protein sequence ID" value="SFO07135.1"/>
    <property type="molecule type" value="Genomic_DNA"/>
</dbReference>
<sequence length="97" mass="11350">MKPEELERLRQHYDHTDLSGSIDRAGLDTDVDPNPMVTTSLRLPKDVLDWVREQAEDQHTKPTALIRQWIEERRGQTRDLEARLSRLEQAVFDRAAD</sequence>
<dbReference type="OrthoDB" id="4827715at2"/>
<feature type="region of interest" description="Disordered" evidence="1">
    <location>
        <begin position="13"/>
        <end position="33"/>
    </location>
</feature>
<proteinExistence type="predicted"/>
<organism evidence="2 3">
    <name type="scientific">Pseudonocardia ammonioxydans</name>
    <dbReference type="NCBI Taxonomy" id="260086"/>
    <lineage>
        <taxon>Bacteria</taxon>
        <taxon>Bacillati</taxon>
        <taxon>Actinomycetota</taxon>
        <taxon>Actinomycetes</taxon>
        <taxon>Pseudonocardiales</taxon>
        <taxon>Pseudonocardiaceae</taxon>
        <taxon>Pseudonocardia</taxon>
    </lineage>
</organism>
<reference evidence="2 3" key="1">
    <citation type="submission" date="2016-10" db="EMBL/GenBank/DDBJ databases">
        <authorList>
            <person name="de Groot N.N."/>
        </authorList>
    </citation>
    <scope>NUCLEOTIDE SEQUENCE [LARGE SCALE GENOMIC DNA]</scope>
    <source>
        <strain evidence="2 3">CGMCC 4.1877</strain>
    </source>
</reference>
<evidence type="ECO:0000256" key="1">
    <source>
        <dbReference type="SAM" id="MobiDB-lite"/>
    </source>
</evidence>
<dbReference type="Proteomes" id="UP000199614">
    <property type="component" value="Unassembled WGS sequence"/>
</dbReference>
<protein>
    <submittedName>
        <fullName evidence="2">Uncharacterized protein</fullName>
    </submittedName>
</protein>
<accession>A0A1I5E6I6</accession>